<reference evidence="6" key="1">
    <citation type="submission" date="2023-02" db="EMBL/GenBank/DDBJ databases">
        <title>Gut commensal Christensenella minuta modulates host metabolism via a new class of secondary bile acids.</title>
        <authorList>
            <person name="Liu C."/>
        </authorList>
    </citation>
    <scope>NUCLEOTIDE SEQUENCE</scope>
    <source>
        <strain evidence="6">CA70</strain>
    </source>
</reference>
<organism evidence="6">
    <name type="scientific">Christensenella massiliensis</name>
    <dbReference type="NCBI Taxonomy" id="1805714"/>
    <lineage>
        <taxon>Bacteria</taxon>
        <taxon>Bacillati</taxon>
        <taxon>Bacillota</taxon>
        <taxon>Clostridia</taxon>
        <taxon>Christensenellales</taxon>
        <taxon>Christensenellaceae</taxon>
        <taxon>Christensenella</taxon>
    </lineage>
</organism>
<dbReference type="InterPro" id="IPR007691">
    <property type="entry name" value="LpxD"/>
</dbReference>
<dbReference type="GO" id="GO:0009245">
    <property type="term" value="P:lipid A biosynthetic process"/>
    <property type="evidence" value="ECO:0007669"/>
    <property type="project" value="UniProtKB-KW"/>
</dbReference>
<proteinExistence type="predicted"/>
<dbReference type="CDD" id="cd03352">
    <property type="entry name" value="LbH_LpxD"/>
    <property type="match status" value="1"/>
</dbReference>
<evidence type="ECO:0000313" key="6">
    <source>
        <dbReference type="EMBL" id="XCC62164.1"/>
    </source>
</evidence>
<name>A0AAU8A7Z9_9FIRM</name>
<keyword evidence="3" id="KW-0808">Transferase</keyword>
<dbReference type="Pfam" id="PF00132">
    <property type="entry name" value="Hexapep"/>
    <property type="match status" value="2"/>
</dbReference>
<gene>
    <name evidence="6" type="ORF">PUP29_11615</name>
</gene>
<evidence type="ECO:0000256" key="4">
    <source>
        <dbReference type="ARBA" id="ARBA00023098"/>
    </source>
</evidence>
<dbReference type="EMBL" id="CP117826">
    <property type="protein sequence ID" value="XCC62164.1"/>
    <property type="molecule type" value="Genomic_DNA"/>
</dbReference>
<protein>
    <submittedName>
        <fullName evidence="6">UDP-3-O-(3-hydroxymyristoyl)glucosamine N-acyltransferase</fullName>
    </submittedName>
</protein>
<dbReference type="PANTHER" id="PTHR43378:SF2">
    <property type="entry name" value="UDP-3-O-ACYLGLUCOSAMINE N-ACYLTRANSFERASE 1, MITOCHONDRIAL-RELATED"/>
    <property type="match status" value="1"/>
</dbReference>
<keyword evidence="1" id="KW-0444">Lipid biosynthesis</keyword>
<keyword evidence="5" id="KW-0012">Acyltransferase</keyword>
<dbReference type="RefSeq" id="WP_353423410.1">
    <property type="nucleotide sequence ID" value="NZ_CP117826.1"/>
</dbReference>
<keyword evidence="4" id="KW-0443">Lipid metabolism</keyword>
<evidence type="ECO:0000256" key="3">
    <source>
        <dbReference type="ARBA" id="ARBA00022679"/>
    </source>
</evidence>
<dbReference type="InterPro" id="IPR011004">
    <property type="entry name" value="Trimer_LpxA-like_sf"/>
</dbReference>
<dbReference type="PANTHER" id="PTHR43378">
    <property type="entry name" value="UDP-3-O-ACYLGLUCOSAMINE N-ACYLTRANSFERASE"/>
    <property type="match status" value="1"/>
</dbReference>
<dbReference type="AlphaFoldDB" id="A0AAU8A7Z9"/>
<dbReference type="Gene3D" id="2.160.10.10">
    <property type="entry name" value="Hexapeptide repeat proteins"/>
    <property type="match status" value="1"/>
</dbReference>
<dbReference type="SUPFAM" id="SSF51161">
    <property type="entry name" value="Trimeric LpxA-like enzymes"/>
    <property type="match status" value="1"/>
</dbReference>
<dbReference type="GO" id="GO:0016410">
    <property type="term" value="F:N-acyltransferase activity"/>
    <property type="evidence" value="ECO:0007669"/>
    <property type="project" value="InterPro"/>
</dbReference>
<evidence type="ECO:0000256" key="1">
    <source>
        <dbReference type="ARBA" id="ARBA00022516"/>
    </source>
</evidence>
<dbReference type="GO" id="GO:0016020">
    <property type="term" value="C:membrane"/>
    <property type="evidence" value="ECO:0007669"/>
    <property type="project" value="GOC"/>
</dbReference>
<accession>A0AAU8A7Z9</accession>
<keyword evidence="2" id="KW-0441">Lipid A biosynthesis</keyword>
<sequence>MKLSEFFQKDVLLRDAEFDCIGLMMSRPEKRMLTFLEDAKYFPELKENADVSAVICSPAVIDLVDGLKLGIAVASEPRQCIANLHNELCMDERYIGQSFATKIGNGCQISPEAYIAPQNVVIGDRTIIGEKAVIKEGTVIGDDCFIHSGCVVGGCGFEFKKQDGIPRKVLHKGKVKIGDRVEILQLSSIMRAVYPWDATVIGTDTKISSMVSISHAVKIGERTMISACSCVAGSAKIGSDVWLGVNSTISDRIIIGDHARISLGAVVTKNVPKNVTVSGNFAIEHHKFLNHIKTLAK</sequence>
<dbReference type="InterPro" id="IPR001451">
    <property type="entry name" value="Hexapep"/>
</dbReference>
<evidence type="ECO:0000256" key="5">
    <source>
        <dbReference type="ARBA" id="ARBA00023315"/>
    </source>
</evidence>
<evidence type="ECO:0000256" key="2">
    <source>
        <dbReference type="ARBA" id="ARBA00022556"/>
    </source>
</evidence>